<comment type="subcellular location">
    <subcellularLocation>
        <location evidence="1">Membrane</location>
        <topology evidence="1">Multi-pass membrane protein</topology>
    </subcellularLocation>
</comment>
<keyword evidence="4 6" id="KW-1133">Transmembrane helix</keyword>
<organism evidence="8 9">
    <name type="scientific">Erythranthe guttata</name>
    <name type="common">Yellow monkey flower</name>
    <name type="synonym">Mimulus guttatus</name>
    <dbReference type="NCBI Taxonomy" id="4155"/>
    <lineage>
        <taxon>Eukaryota</taxon>
        <taxon>Viridiplantae</taxon>
        <taxon>Streptophyta</taxon>
        <taxon>Embryophyta</taxon>
        <taxon>Tracheophyta</taxon>
        <taxon>Spermatophyta</taxon>
        <taxon>Magnoliopsida</taxon>
        <taxon>eudicotyledons</taxon>
        <taxon>Gunneridae</taxon>
        <taxon>Pentapetalae</taxon>
        <taxon>asterids</taxon>
        <taxon>lamiids</taxon>
        <taxon>Lamiales</taxon>
        <taxon>Phrymaceae</taxon>
        <taxon>Erythranthe</taxon>
    </lineage>
</organism>
<sequence length="230" mass="24986">STWPQRAWFACGCATLLISLAKTTLLIAAAAPTASPLAWLELAVAALIGYAAADLGSGIFHWAVDNYGTAETPVFGPQIESFRAHHQHPSEITKCDTAGVLYVLAAVTTVAVLPFSLLSDDAVLLVFVVVFAGFGMFSLKFHAWAHTPRRKLPALVAALQDAGIILRWSDHAKHHRPPFDGNYCTVSGVWNRVLDEYKVFAAADVVVFRVTGVRPRSWSEPSSDWSQILD</sequence>
<evidence type="ECO:0000313" key="8">
    <source>
        <dbReference type="EMBL" id="EYU33634.1"/>
    </source>
</evidence>
<evidence type="ECO:0000256" key="1">
    <source>
        <dbReference type="ARBA" id="ARBA00004141"/>
    </source>
</evidence>
<evidence type="ECO:0000256" key="3">
    <source>
        <dbReference type="ARBA" id="ARBA00022692"/>
    </source>
</evidence>
<dbReference type="PANTHER" id="PTHR48140">
    <property type="entry name" value="FATTY ACID DESATURASE 4, CHLOROPLASTIC-RELATED"/>
    <property type="match status" value="1"/>
</dbReference>
<reference evidence="8 9" key="1">
    <citation type="journal article" date="2013" name="Proc. Natl. Acad. Sci. U.S.A.">
        <title>Fine-scale variation in meiotic recombination in Mimulus inferred from population shotgun sequencing.</title>
        <authorList>
            <person name="Hellsten U."/>
            <person name="Wright K.M."/>
            <person name="Jenkins J."/>
            <person name="Shu S."/>
            <person name="Yuan Y."/>
            <person name="Wessler S.R."/>
            <person name="Schmutz J."/>
            <person name="Willis J.H."/>
            <person name="Rokhsar D.S."/>
        </authorList>
    </citation>
    <scope>NUCLEOTIDE SEQUENCE [LARGE SCALE GENOMIC DNA]</scope>
    <source>
        <strain evidence="9">cv. DUN x IM62</strain>
    </source>
</reference>
<feature type="transmembrane region" description="Helical" evidence="6">
    <location>
        <begin position="99"/>
        <end position="117"/>
    </location>
</feature>
<feature type="domain" description="Lipid desaturase" evidence="7">
    <location>
        <begin position="50"/>
        <end position="218"/>
    </location>
</feature>
<dbReference type="GO" id="GO:0009507">
    <property type="term" value="C:chloroplast"/>
    <property type="evidence" value="ECO:0000318"/>
    <property type="project" value="GO_Central"/>
</dbReference>
<comment type="similarity">
    <text evidence="2">Belongs to the fatty acid desaturase CarF family.</text>
</comment>
<accession>A0A022R122</accession>
<dbReference type="InterPro" id="IPR052864">
    <property type="entry name" value="Chloroplast_FAD_CarF"/>
</dbReference>
<dbReference type="eggNOG" id="KOG3011">
    <property type="taxonomic scope" value="Eukaryota"/>
</dbReference>
<dbReference type="UniPathway" id="UPA00199"/>
<keyword evidence="3 6" id="KW-0812">Transmembrane</keyword>
<feature type="transmembrane region" description="Helical" evidence="6">
    <location>
        <begin position="7"/>
        <end position="31"/>
    </location>
</feature>
<evidence type="ECO:0000259" key="7">
    <source>
        <dbReference type="Pfam" id="PF10520"/>
    </source>
</evidence>
<name>A0A022R122_ERYGU</name>
<dbReference type="STRING" id="4155.A0A022R122"/>
<dbReference type="PANTHER" id="PTHR48140:SF1">
    <property type="entry name" value="FATTY ACID DESATURASE 4, CHLOROPLASTIC-RELATED"/>
    <property type="match status" value="1"/>
</dbReference>
<evidence type="ECO:0000256" key="6">
    <source>
        <dbReference type="SAM" id="Phobius"/>
    </source>
</evidence>
<feature type="transmembrane region" description="Helical" evidence="6">
    <location>
        <begin position="37"/>
        <end position="53"/>
    </location>
</feature>
<dbReference type="GO" id="GO:0006636">
    <property type="term" value="P:unsaturated fatty acid biosynthetic process"/>
    <property type="evidence" value="ECO:0000318"/>
    <property type="project" value="GO_Central"/>
</dbReference>
<evidence type="ECO:0000313" key="9">
    <source>
        <dbReference type="Proteomes" id="UP000030748"/>
    </source>
</evidence>
<proteinExistence type="inferred from homology"/>
<keyword evidence="9" id="KW-1185">Reference proteome</keyword>
<dbReference type="Proteomes" id="UP000030748">
    <property type="component" value="Unassembled WGS sequence"/>
</dbReference>
<gene>
    <name evidence="8" type="ORF">MIMGU_mgv1a026085mg</name>
</gene>
<evidence type="ECO:0000256" key="5">
    <source>
        <dbReference type="ARBA" id="ARBA00023136"/>
    </source>
</evidence>
<protein>
    <recommendedName>
        <fullName evidence="7">Lipid desaturase domain-containing protein</fullName>
    </recommendedName>
</protein>
<feature type="non-terminal residue" evidence="8">
    <location>
        <position position="1"/>
    </location>
</feature>
<dbReference type="InterPro" id="IPR019547">
    <property type="entry name" value="Lipid_desat"/>
</dbReference>
<feature type="transmembrane region" description="Helical" evidence="6">
    <location>
        <begin position="123"/>
        <end position="141"/>
    </location>
</feature>
<evidence type="ECO:0000256" key="2">
    <source>
        <dbReference type="ARBA" id="ARBA00007620"/>
    </source>
</evidence>
<dbReference type="AlphaFoldDB" id="A0A022R122"/>
<dbReference type="EMBL" id="KI630752">
    <property type="protein sequence ID" value="EYU33634.1"/>
    <property type="molecule type" value="Genomic_DNA"/>
</dbReference>
<dbReference type="Pfam" id="PF10520">
    <property type="entry name" value="Lipid_desat"/>
    <property type="match status" value="1"/>
</dbReference>
<keyword evidence="5 6" id="KW-0472">Membrane</keyword>
<dbReference type="GO" id="GO:0102654">
    <property type="term" value="F:palmitoyl-[glycerolipid] 3-(E)-desaturase activity"/>
    <property type="evidence" value="ECO:0000318"/>
    <property type="project" value="GO_Central"/>
</dbReference>
<dbReference type="GO" id="GO:0016020">
    <property type="term" value="C:membrane"/>
    <property type="evidence" value="ECO:0007669"/>
    <property type="project" value="UniProtKB-SubCell"/>
</dbReference>
<evidence type="ECO:0000256" key="4">
    <source>
        <dbReference type="ARBA" id="ARBA00022989"/>
    </source>
</evidence>